<dbReference type="VEuPathDB" id="GiardiaDB:QR46_3226"/>
<dbReference type="Proteomes" id="UP000018320">
    <property type="component" value="Unassembled WGS sequence"/>
</dbReference>
<name>V6T962_GIAIN</name>
<evidence type="ECO:0000313" key="1">
    <source>
        <dbReference type="EMBL" id="ESU35274.1"/>
    </source>
</evidence>
<reference evidence="2" key="1">
    <citation type="submission" date="2012-02" db="EMBL/GenBank/DDBJ databases">
        <title>Genome sequencing of Giardia lamblia Genotypes A2 and B isolates (DH and GS) and comparative analysis with the genomes of Genotypes A1 and E (WB and Pig).</title>
        <authorList>
            <person name="Adam R."/>
            <person name="Dahlstrom E."/>
            <person name="Martens C."/>
            <person name="Bruno D."/>
            <person name="Barbian K."/>
            <person name="Porcella S.F."/>
            <person name="Nash T."/>
        </authorList>
    </citation>
    <scope>NUCLEOTIDE SEQUENCE</scope>
    <source>
        <strain evidence="2">DH</strain>
    </source>
</reference>
<feature type="non-terminal residue" evidence="1">
    <location>
        <position position="1"/>
    </location>
</feature>
<sequence length="474" mass="51799">VSCSSLIDTGCMTCLIHAPSTLEYISTEYIVMQLPSDLENECNGQIVAMSESSQAYYITDTHIYKLLARDSSNTRFLITSPGEASESSQTYGVLCVFGSVVELDPCPPIVNSILRRCVAQKLGSNIVTPIYLSRLLSESNYIGTKRDVCTYLASLAMLPCDLDANSERCLFAANGEYPLARFHTGKVAEILAIFLGGDPSGLGADQSTLSWCTPSIPLAALVDIIQRVLPEVSWGVAAHAIISLSNAIDGCILSLEKLAGFVSDPTSLHLSPQTAIRLSSRQILASIVLSFITQSGIHMTKAGIHVIEFTLKAIVSKVGEISLPHDFLLAYAEEAMLGEQLAQKVSEIFSLPIIAYVDLLTPRSLRDLRSVDTSACWMAPERNLSVESQFMYIERSHLSSNPLNRAFELLDIQQRWSKGAFTALMIDVCAPHENPNAITEDYTREVGRTDSGEIVVVEKREKRILLASRVQASQ</sequence>
<gene>
    <name evidence="1" type="ORF">DHA2_152224</name>
</gene>
<dbReference type="EMBL" id="AHGT01000090">
    <property type="protein sequence ID" value="ESU35274.1"/>
    <property type="molecule type" value="Genomic_DNA"/>
</dbReference>
<comment type="caution">
    <text evidence="1">The sequence shown here is derived from an EMBL/GenBank/DDBJ whole genome shotgun (WGS) entry which is preliminary data.</text>
</comment>
<protein>
    <submittedName>
        <fullName evidence="1">Uncharacterized protein</fullName>
    </submittedName>
</protein>
<dbReference type="VEuPathDB" id="GiardiaDB:GL50581_1476"/>
<reference evidence="1 2" key="2">
    <citation type="journal article" date="2013" name="Genome Biol. Evol.">
        <title>Genome sequencing of Giardia lamblia genotypes A2 and B isolates (DH and GS) and comparative analysis with the genomes of genotypes A1 and E (WB and Pig).</title>
        <authorList>
            <person name="Adam R.D."/>
            <person name="Dahlstrom E.W."/>
            <person name="Martens C.A."/>
            <person name="Bruno D.P."/>
            <person name="Barbian K.D."/>
            <person name="Ricklefs S.M."/>
            <person name="Hernandez M.M."/>
            <person name="Narla N.P."/>
            <person name="Patel R.B."/>
            <person name="Porcella S.F."/>
            <person name="Nash T.E."/>
        </authorList>
    </citation>
    <scope>NUCLEOTIDE SEQUENCE [LARGE SCALE GENOMIC DNA]</scope>
    <source>
        <strain evidence="1 2">DH</strain>
    </source>
</reference>
<organism evidence="1 2">
    <name type="scientific">Giardia intestinalis</name>
    <name type="common">Giardia lamblia</name>
    <dbReference type="NCBI Taxonomy" id="5741"/>
    <lineage>
        <taxon>Eukaryota</taxon>
        <taxon>Metamonada</taxon>
        <taxon>Diplomonadida</taxon>
        <taxon>Hexamitidae</taxon>
        <taxon>Giardiinae</taxon>
        <taxon>Giardia</taxon>
    </lineage>
</organism>
<dbReference type="VEuPathDB" id="GiardiaDB:GL50803_0016369"/>
<dbReference type="AlphaFoldDB" id="V6T962"/>
<accession>V6T962</accession>
<dbReference type="VEuPathDB" id="GiardiaDB:DHA2_152224"/>
<evidence type="ECO:0000313" key="2">
    <source>
        <dbReference type="Proteomes" id="UP000018320"/>
    </source>
</evidence>
<proteinExistence type="predicted"/>